<dbReference type="Proteomes" id="UP000504606">
    <property type="component" value="Unplaced"/>
</dbReference>
<name>A0A9C6XSK4_FRAOC</name>
<proteinExistence type="predicted"/>
<keyword evidence="1" id="KW-0732">Signal</keyword>
<organism evidence="2 3">
    <name type="scientific">Frankliniella occidentalis</name>
    <name type="common">Western flower thrips</name>
    <name type="synonym">Euthrips occidentalis</name>
    <dbReference type="NCBI Taxonomy" id="133901"/>
    <lineage>
        <taxon>Eukaryota</taxon>
        <taxon>Metazoa</taxon>
        <taxon>Ecdysozoa</taxon>
        <taxon>Arthropoda</taxon>
        <taxon>Hexapoda</taxon>
        <taxon>Insecta</taxon>
        <taxon>Pterygota</taxon>
        <taxon>Neoptera</taxon>
        <taxon>Paraneoptera</taxon>
        <taxon>Thysanoptera</taxon>
        <taxon>Terebrantia</taxon>
        <taxon>Thripoidea</taxon>
        <taxon>Thripidae</taxon>
        <taxon>Frankliniella</taxon>
    </lineage>
</organism>
<dbReference type="GeneID" id="127750902"/>
<dbReference type="AlphaFoldDB" id="A0A9C6XSK4"/>
<evidence type="ECO:0000313" key="2">
    <source>
        <dbReference type="Proteomes" id="UP000504606"/>
    </source>
</evidence>
<gene>
    <name evidence="3" type="primary">LOC127750902</name>
</gene>
<dbReference type="RefSeq" id="XP_052129540.1">
    <property type="nucleotide sequence ID" value="XM_052273580.1"/>
</dbReference>
<reference evidence="3" key="1">
    <citation type="submission" date="2025-08" db="UniProtKB">
        <authorList>
            <consortium name="RefSeq"/>
        </authorList>
    </citation>
    <scope>IDENTIFICATION</scope>
    <source>
        <tissue evidence="3">Whole organism</tissue>
    </source>
</reference>
<feature type="signal peptide" evidence="1">
    <location>
        <begin position="1"/>
        <end position="26"/>
    </location>
</feature>
<sequence>MCRSQFQVFNCSEIFMLLIFPKLLLSGPNLVGLCPQALEDHYNHLETELREEIKKLTKSQTQFDEMQSTIDSCDSMIMALKNEEERKRCPLESMKLAVKEADAEGIEVPDGLVYIGGGKFLEKKQVAKAEHETSFKTRMSALLQLILGSDLGAYGLSTSNDKIAIQQYQLDSLYALLNTMKWTKKCPLPQNFNKDYVRRQAGKICSEASAGKN</sequence>
<evidence type="ECO:0000313" key="3">
    <source>
        <dbReference type="RefSeq" id="XP_052129540.1"/>
    </source>
</evidence>
<evidence type="ECO:0000256" key="1">
    <source>
        <dbReference type="SAM" id="SignalP"/>
    </source>
</evidence>
<feature type="chain" id="PRO_5038581457" evidence="1">
    <location>
        <begin position="27"/>
        <end position="213"/>
    </location>
</feature>
<dbReference type="KEGG" id="foc:127750902"/>
<keyword evidence="2" id="KW-1185">Reference proteome</keyword>
<protein>
    <submittedName>
        <fullName evidence="3">Uncharacterized protein LOC127750902</fullName>
    </submittedName>
</protein>
<accession>A0A9C6XSK4</accession>